<keyword evidence="2" id="KW-1185">Reference proteome</keyword>
<proteinExistence type="predicted"/>
<feature type="non-terminal residue" evidence="1">
    <location>
        <position position="89"/>
    </location>
</feature>
<protein>
    <submittedName>
        <fullName evidence="1">Uncharacterized protein</fullName>
    </submittedName>
</protein>
<name>A0A367J7D5_RHIAZ</name>
<organism evidence="1 2">
    <name type="scientific">Rhizopus azygosporus</name>
    <name type="common">Rhizopus microsporus var. azygosporus</name>
    <dbReference type="NCBI Taxonomy" id="86630"/>
    <lineage>
        <taxon>Eukaryota</taxon>
        <taxon>Fungi</taxon>
        <taxon>Fungi incertae sedis</taxon>
        <taxon>Mucoromycota</taxon>
        <taxon>Mucoromycotina</taxon>
        <taxon>Mucoromycetes</taxon>
        <taxon>Mucorales</taxon>
        <taxon>Mucorineae</taxon>
        <taxon>Rhizopodaceae</taxon>
        <taxon>Rhizopus</taxon>
    </lineage>
</organism>
<gene>
    <name evidence="1" type="ORF">CU097_010006</name>
</gene>
<accession>A0A367J7D5</accession>
<dbReference type="AlphaFoldDB" id="A0A367J7D5"/>
<dbReference type="Proteomes" id="UP000252139">
    <property type="component" value="Unassembled WGS sequence"/>
</dbReference>
<evidence type="ECO:0000313" key="1">
    <source>
        <dbReference type="EMBL" id="RCH85641.1"/>
    </source>
</evidence>
<dbReference type="EMBL" id="PJQL01002048">
    <property type="protein sequence ID" value="RCH85641.1"/>
    <property type="molecule type" value="Genomic_DNA"/>
</dbReference>
<evidence type="ECO:0000313" key="2">
    <source>
        <dbReference type="Proteomes" id="UP000252139"/>
    </source>
</evidence>
<reference evidence="1 2" key="1">
    <citation type="journal article" date="2018" name="G3 (Bethesda)">
        <title>Phylogenetic and Phylogenomic Definition of Rhizopus Species.</title>
        <authorList>
            <person name="Gryganskyi A.P."/>
            <person name="Golan J."/>
            <person name="Dolatabadi S."/>
            <person name="Mondo S."/>
            <person name="Robb S."/>
            <person name="Idnurm A."/>
            <person name="Muszewska A."/>
            <person name="Steczkiewicz K."/>
            <person name="Masonjones S."/>
            <person name="Liao H.L."/>
            <person name="Gajdeczka M.T."/>
            <person name="Anike F."/>
            <person name="Vuek A."/>
            <person name="Anishchenko I.M."/>
            <person name="Voigt K."/>
            <person name="de Hoog G.S."/>
            <person name="Smith M.E."/>
            <person name="Heitman J."/>
            <person name="Vilgalys R."/>
            <person name="Stajich J.E."/>
        </authorList>
    </citation>
    <scope>NUCLEOTIDE SEQUENCE [LARGE SCALE GENOMIC DNA]</scope>
    <source>
        <strain evidence="1 2">CBS 357.93</strain>
    </source>
</reference>
<comment type="caution">
    <text evidence="1">The sequence shown here is derived from an EMBL/GenBank/DDBJ whole genome shotgun (WGS) entry which is preliminary data.</text>
</comment>
<sequence>MRHRGLHESMMYDTFRQYKNAIKVQNDTDRLKEQIATRFVWHVCEWAHVKFNKPKLSHQGLRGYLDAIYHELKCRFCNFGNIVIFVLTL</sequence>